<evidence type="ECO:0000313" key="2">
    <source>
        <dbReference type="EMBL" id="CAK0910590.1"/>
    </source>
</evidence>
<dbReference type="Pfam" id="PF11397">
    <property type="entry name" value="GlcNAc"/>
    <property type="match status" value="1"/>
</dbReference>
<keyword evidence="3" id="KW-1185">Reference proteome</keyword>
<feature type="region of interest" description="Disordered" evidence="1">
    <location>
        <begin position="131"/>
        <end position="159"/>
    </location>
</feature>
<dbReference type="PANTHER" id="PTHR34496:SF6">
    <property type="entry name" value="GLYCOSYLTRANSFERASE 2-LIKE DOMAIN-CONTAINING PROTEIN"/>
    <property type="match status" value="1"/>
</dbReference>
<feature type="region of interest" description="Disordered" evidence="1">
    <location>
        <begin position="1"/>
        <end position="54"/>
    </location>
</feature>
<organism evidence="2 3">
    <name type="scientific">Prorocentrum cordatum</name>
    <dbReference type="NCBI Taxonomy" id="2364126"/>
    <lineage>
        <taxon>Eukaryota</taxon>
        <taxon>Sar</taxon>
        <taxon>Alveolata</taxon>
        <taxon>Dinophyceae</taxon>
        <taxon>Prorocentrales</taxon>
        <taxon>Prorocentraceae</taxon>
        <taxon>Prorocentrum</taxon>
    </lineage>
</organism>
<name>A0ABN9YHM0_9DINO</name>
<dbReference type="PANTHER" id="PTHR34496">
    <property type="entry name" value="GLCNAC TRANSFERASE-RELATED"/>
    <property type="match status" value="1"/>
</dbReference>
<dbReference type="Proteomes" id="UP001189429">
    <property type="component" value="Unassembled WGS sequence"/>
</dbReference>
<comment type="caution">
    <text evidence="2">The sequence shown here is derived from an EMBL/GenBank/DDBJ whole genome shotgun (WGS) entry which is preliminary data.</text>
</comment>
<dbReference type="EMBL" id="CAUYUJ010022428">
    <property type="protein sequence ID" value="CAK0910590.1"/>
    <property type="molecule type" value="Genomic_DNA"/>
</dbReference>
<gene>
    <name evidence="2" type="ORF">PCOR1329_LOCUS84740</name>
</gene>
<sequence>MSPFRGASSQRRVAAVPCARLEPETGPSGADEAAAPVPSPPDRPDEAPRAGVWGAATVLHAEEAPSGRWMPSLPEAEIVATLRALFERAREPSRVYVGVVQQNSRGQQAALETPLAARLCSALAATPDLLDEPHGSHQFQGRQKDEDGWSPSEASYTPESLAACEPASRVRMYHVATRQAKGPADDRGLQHMRLSGSEELEDFCMQIDTDTVFTPGWDDKAIRQWTEMDNEYVVLSAVDSEDPMVTGQYVLPRPGNTASSWVQEAAERGSVPVIVPGNGHDGSCHTRWRSAFRDRLELVVQSSTHPVESDNELAEPPRLRLHVSSIGGVGTTSMMHELNRLNPPIATNHHSDLDRIKHIPFGDKIRKSAPDKILYIYGDPVHAVISLDRRGWFHHQAMKVRSDPWPTGLSKATGMTNLSQWLDDPGDDFLQLERHFGSFYHQCEFPVAFLLINEKTEHLDELAAFLETDKTQVARVLHEWKPERITADTHPEPSTLDYDGLKDRIAEKLKGIISKFKALPGFTTVIPGKDC</sequence>
<proteinExistence type="predicted"/>
<protein>
    <submittedName>
        <fullName evidence="2">Uncharacterized protein</fullName>
    </submittedName>
</protein>
<reference evidence="2" key="1">
    <citation type="submission" date="2023-10" db="EMBL/GenBank/DDBJ databases">
        <authorList>
            <person name="Chen Y."/>
            <person name="Shah S."/>
            <person name="Dougan E. K."/>
            <person name="Thang M."/>
            <person name="Chan C."/>
        </authorList>
    </citation>
    <scope>NUCLEOTIDE SEQUENCE [LARGE SCALE GENOMIC DNA]</scope>
</reference>
<evidence type="ECO:0000313" key="3">
    <source>
        <dbReference type="Proteomes" id="UP001189429"/>
    </source>
</evidence>
<dbReference type="InterPro" id="IPR021067">
    <property type="entry name" value="Glycosyltransferase"/>
</dbReference>
<accession>A0ABN9YHM0</accession>
<evidence type="ECO:0000256" key="1">
    <source>
        <dbReference type="SAM" id="MobiDB-lite"/>
    </source>
</evidence>